<dbReference type="PANTHER" id="PTHR43798">
    <property type="entry name" value="MONOACYLGLYCEROL LIPASE"/>
    <property type="match status" value="1"/>
</dbReference>
<dbReference type="GO" id="GO:0003824">
    <property type="term" value="F:catalytic activity"/>
    <property type="evidence" value="ECO:0007669"/>
    <property type="project" value="UniProtKB-ARBA"/>
</dbReference>
<keyword evidence="3" id="KW-1185">Reference proteome</keyword>
<comment type="caution">
    <text evidence="2">The sequence shown here is derived from an EMBL/GenBank/DDBJ whole genome shotgun (WGS) entry which is preliminary data.</text>
</comment>
<dbReference type="RefSeq" id="WP_184791561.1">
    <property type="nucleotide sequence ID" value="NZ_BONT01000060.1"/>
</dbReference>
<dbReference type="PRINTS" id="PR00111">
    <property type="entry name" value="ABHYDROLASE"/>
</dbReference>
<sequence>MAITLDQAARGRVTADGADLAFGHWPGRGPAVVALHGLTASHVNFAGIADRLAGRRPLLAFDLRGRGRSDKHGPFGMAQHAKDVAAAMASFGLGESVVVGHSMGAYVAVALAAMYPQRVSGLVLIDGGVPVPAPPVPVEQLLAPQLARLDQIYPDVESYLDFWRALPVLPKESWEGPGRAWIEAYLRYDLGGEPPALRPRASAEAVAADLADSLDPQVLSERLAGLTVPVLLLRAEHGFLPGHPGLIADPSPAAGLVANFTDRLLPGTTHYTIAMDDPGATTVAEAVLAFADACDRLKERA</sequence>
<dbReference type="GO" id="GO:0016020">
    <property type="term" value="C:membrane"/>
    <property type="evidence" value="ECO:0007669"/>
    <property type="project" value="TreeGrafter"/>
</dbReference>
<gene>
    <name evidence="2" type="ORF">HNR73_006654</name>
</gene>
<dbReference type="InterPro" id="IPR029058">
    <property type="entry name" value="AB_hydrolase_fold"/>
</dbReference>
<evidence type="ECO:0000313" key="2">
    <source>
        <dbReference type="EMBL" id="MBB6038768.1"/>
    </source>
</evidence>
<evidence type="ECO:0000313" key="3">
    <source>
        <dbReference type="Proteomes" id="UP000548476"/>
    </source>
</evidence>
<proteinExistence type="predicted"/>
<dbReference type="Proteomes" id="UP000548476">
    <property type="component" value="Unassembled WGS sequence"/>
</dbReference>
<dbReference type="Pfam" id="PF00561">
    <property type="entry name" value="Abhydrolase_1"/>
    <property type="match status" value="1"/>
</dbReference>
<name>A0A841FYG5_9ACTN</name>
<dbReference type="Gene3D" id="3.40.50.1820">
    <property type="entry name" value="alpha/beta hydrolase"/>
    <property type="match status" value="1"/>
</dbReference>
<accession>A0A841FYG5</accession>
<dbReference type="EMBL" id="JACHGT010000018">
    <property type="protein sequence ID" value="MBB6038768.1"/>
    <property type="molecule type" value="Genomic_DNA"/>
</dbReference>
<evidence type="ECO:0000259" key="1">
    <source>
        <dbReference type="Pfam" id="PF00561"/>
    </source>
</evidence>
<reference evidence="2 3" key="1">
    <citation type="submission" date="2020-08" db="EMBL/GenBank/DDBJ databases">
        <title>Genomic Encyclopedia of Type Strains, Phase IV (KMG-IV): sequencing the most valuable type-strain genomes for metagenomic binning, comparative biology and taxonomic classification.</title>
        <authorList>
            <person name="Goeker M."/>
        </authorList>
    </citation>
    <scope>NUCLEOTIDE SEQUENCE [LARGE SCALE GENOMIC DNA]</scope>
    <source>
        <strain evidence="2 3">YIM 65646</strain>
    </source>
</reference>
<dbReference type="InterPro" id="IPR050266">
    <property type="entry name" value="AB_hydrolase_sf"/>
</dbReference>
<protein>
    <submittedName>
        <fullName evidence="2">Pimeloyl-ACP methyl ester carboxylesterase</fullName>
    </submittedName>
</protein>
<dbReference type="AlphaFoldDB" id="A0A841FYG5"/>
<organism evidence="2 3">
    <name type="scientific">Phytomonospora endophytica</name>
    <dbReference type="NCBI Taxonomy" id="714109"/>
    <lineage>
        <taxon>Bacteria</taxon>
        <taxon>Bacillati</taxon>
        <taxon>Actinomycetota</taxon>
        <taxon>Actinomycetes</taxon>
        <taxon>Micromonosporales</taxon>
        <taxon>Micromonosporaceae</taxon>
        <taxon>Phytomonospora</taxon>
    </lineage>
</organism>
<dbReference type="InterPro" id="IPR000073">
    <property type="entry name" value="AB_hydrolase_1"/>
</dbReference>
<dbReference type="PANTHER" id="PTHR43798:SF33">
    <property type="entry name" value="HYDROLASE, PUTATIVE (AFU_ORTHOLOGUE AFUA_2G14860)-RELATED"/>
    <property type="match status" value="1"/>
</dbReference>
<feature type="domain" description="AB hydrolase-1" evidence="1">
    <location>
        <begin position="30"/>
        <end position="148"/>
    </location>
</feature>
<dbReference type="SUPFAM" id="SSF53474">
    <property type="entry name" value="alpha/beta-Hydrolases"/>
    <property type="match status" value="1"/>
</dbReference>